<evidence type="ECO:0000313" key="2">
    <source>
        <dbReference type="EMBL" id="CAA9345376.1"/>
    </source>
</evidence>
<dbReference type="EMBL" id="CADCTW010000156">
    <property type="protein sequence ID" value="CAA9345376.1"/>
    <property type="molecule type" value="Genomic_DNA"/>
</dbReference>
<feature type="compositionally biased region" description="Gly residues" evidence="1">
    <location>
        <begin position="1"/>
        <end position="10"/>
    </location>
</feature>
<gene>
    <name evidence="2" type="ORF">AVDCRST_MAG68-3248</name>
</gene>
<evidence type="ECO:0000256" key="1">
    <source>
        <dbReference type="SAM" id="MobiDB-lite"/>
    </source>
</evidence>
<accession>A0A6J4LYN8</accession>
<name>A0A6J4LYN8_9BACT</name>
<protein>
    <submittedName>
        <fullName evidence="2">Uncharacterized protein</fullName>
    </submittedName>
</protein>
<feature type="non-terminal residue" evidence="2">
    <location>
        <position position="33"/>
    </location>
</feature>
<proteinExistence type="predicted"/>
<feature type="non-terminal residue" evidence="2">
    <location>
        <position position="1"/>
    </location>
</feature>
<feature type="compositionally biased region" description="Basic residues" evidence="1">
    <location>
        <begin position="12"/>
        <end position="33"/>
    </location>
</feature>
<feature type="region of interest" description="Disordered" evidence="1">
    <location>
        <begin position="1"/>
        <end position="33"/>
    </location>
</feature>
<sequence length="33" mass="3488">RRARRGGGPGAPRRRRGGGVGGHRNRRGRPGAI</sequence>
<organism evidence="2">
    <name type="scientific">uncultured Gemmatimonadota bacterium</name>
    <dbReference type="NCBI Taxonomy" id="203437"/>
    <lineage>
        <taxon>Bacteria</taxon>
        <taxon>Pseudomonadati</taxon>
        <taxon>Gemmatimonadota</taxon>
        <taxon>environmental samples</taxon>
    </lineage>
</organism>
<reference evidence="2" key="1">
    <citation type="submission" date="2020-02" db="EMBL/GenBank/DDBJ databases">
        <authorList>
            <person name="Meier V. D."/>
        </authorList>
    </citation>
    <scope>NUCLEOTIDE SEQUENCE</scope>
    <source>
        <strain evidence="2">AVDCRST_MAG68</strain>
    </source>
</reference>
<dbReference type="AlphaFoldDB" id="A0A6J4LYN8"/>